<evidence type="ECO:0000313" key="7">
    <source>
        <dbReference type="EMBL" id="RYB03909.1"/>
    </source>
</evidence>
<feature type="transmembrane region" description="Helical" evidence="5">
    <location>
        <begin position="94"/>
        <end position="113"/>
    </location>
</feature>
<evidence type="ECO:0000259" key="6">
    <source>
        <dbReference type="PROSITE" id="PS50850"/>
    </source>
</evidence>
<feature type="transmembrane region" description="Helical" evidence="5">
    <location>
        <begin position="352"/>
        <end position="379"/>
    </location>
</feature>
<feature type="transmembrane region" description="Helical" evidence="5">
    <location>
        <begin position="152"/>
        <end position="173"/>
    </location>
</feature>
<dbReference type="EMBL" id="QYBC01000012">
    <property type="protein sequence ID" value="RYB03909.1"/>
    <property type="molecule type" value="Genomic_DNA"/>
</dbReference>
<dbReference type="GO" id="GO:0046943">
    <property type="term" value="F:carboxylic acid transmembrane transporter activity"/>
    <property type="evidence" value="ECO:0007669"/>
    <property type="project" value="TreeGrafter"/>
</dbReference>
<feature type="transmembrane region" description="Helical" evidence="5">
    <location>
        <begin position="296"/>
        <end position="317"/>
    </location>
</feature>
<dbReference type="GO" id="GO:0005886">
    <property type="term" value="C:plasma membrane"/>
    <property type="evidence" value="ECO:0007669"/>
    <property type="project" value="TreeGrafter"/>
</dbReference>
<keyword evidence="2 5" id="KW-0812">Transmembrane</keyword>
<dbReference type="InterPro" id="IPR036259">
    <property type="entry name" value="MFS_trans_sf"/>
</dbReference>
<dbReference type="PROSITE" id="PS50850">
    <property type="entry name" value="MFS"/>
    <property type="match status" value="1"/>
</dbReference>
<feature type="transmembrane region" description="Helical" evidence="5">
    <location>
        <begin position="419"/>
        <end position="437"/>
    </location>
</feature>
<feature type="domain" description="Major facilitator superfamily (MFS) profile" evidence="6">
    <location>
        <begin position="29"/>
        <end position="441"/>
    </location>
</feature>
<dbReference type="PANTHER" id="PTHR23508:SF10">
    <property type="entry name" value="CARBOXYLIC ACID TRANSPORTER PROTEIN HOMOLOG"/>
    <property type="match status" value="1"/>
</dbReference>
<dbReference type="InterPro" id="IPR020846">
    <property type="entry name" value="MFS_dom"/>
</dbReference>
<keyword evidence="4 5" id="KW-0472">Membrane</keyword>
<comment type="caution">
    <text evidence="7">The sequence shown here is derived from an EMBL/GenBank/DDBJ whole genome shotgun (WGS) entry which is preliminary data.</text>
</comment>
<dbReference type="SUPFAM" id="SSF103473">
    <property type="entry name" value="MFS general substrate transporter"/>
    <property type="match status" value="1"/>
</dbReference>
<evidence type="ECO:0000256" key="3">
    <source>
        <dbReference type="ARBA" id="ARBA00022989"/>
    </source>
</evidence>
<feature type="transmembrane region" description="Helical" evidence="5">
    <location>
        <begin position="29"/>
        <end position="51"/>
    </location>
</feature>
<dbReference type="Pfam" id="PF07690">
    <property type="entry name" value="MFS_1"/>
    <property type="match status" value="1"/>
</dbReference>
<evidence type="ECO:0000256" key="1">
    <source>
        <dbReference type="ARBA" id="ARBA00004141"/>
    </source>
</evidence>
<feature type="transmembrane region" description="Helical" evidence="5">
    <location>
        <begin position="264"/>
        <end position="284"/>
    </location>
</feature>
<reference evidence="7 8" key="2">
    <citation type="submission" date="2019-02" db="EMBL/GenBank/DDBJ databases">
        <title>'Lichenibacterium ramalinii' gen. nov. sp. nov., 'Lichenibacterium minor' gen. nov. sp. nov.</title>
        <authorList>
            <person name="Pankratov T."/>
        </authorList>
    </citation>
    <scope>NUCLEOTIDE SEQUENCE [LARGE SCALE GENOMIC DNA]</scope>
    <source>
        <strain evidence="7 8">RmlP001</strain>
    </source>
</reference>
<accession>A0A4Q2RBK9</accession>
<keyword evidence="3 5" id="KW-1133">Transmembrane helix</keyword>
<evidence type="ECO:0000256" key="5">
    <source>
        <dbReference type="SAM" id="Phobius"/>
    </source>
</evidence>
<feature type="transmembrane region" description="Helical" evidence="5">
    <location>
        <begin position="119"/>
        <end position="140"/>
    </location>
</feature>
<comment type="subcellular location">
    <subcellularLocation>
        <location evidence="1">Membrane</location>
        <topology evidence="1">Multi-pass membrane protein</topology>
    </subcellularLocation>
</comment>
<feature type="transmembrane region" description="Helical" evidence="5">
    <location>
        <begin position="329"/>
        <end position="346"/>
    </location>
</feature>
<feature type="transmembrane region" description="Helical" evidence="5">
    <location>
        <begin position="391"/>
        <end position="413"/>
    </location>
</feature>
<protein>
    <submittedName>
        <fullName evidence="7">MFS transporter</fullName>
    </submittedName>
</protein>
<dbReference type="Proteomes" id="UP000289411">
    <property type="component" value="Unassembled WGS sequence"/>
</dbReference>
<evidence type="ECO:0000256" key="2">
    <source>
        <dbReference type="ARBA" id="ARBA00022692"/>
    </source>
</evidence>
<feature type="transmembrane region" description="Helical" evidence="5">
    <location>
        <begin position="63"/>
        <end position="87"/>
    </location>
</feature>
<evidence type="ECO:0000256" key="4">
    <source>
        <dbReference type="ARBA" id="ARBA00023136"/>
    </source>
</evidence>
<feature type="transmembrane region" description="Helical" evidence="5">
    <location>
        <begin position="179"/>
        <end position="203"/>
    </location>
</feature>
<name>A0A4Q2RBK9_9HYPH</name>
<evidence type="ECO:0000313" key="8">
    <source>
        <dbReference type="Proteomes" id="UP000289411"/>
    </source>
</evidence>
<reference evidence="7 8" key="1">
    <citation type="submission" date="2018-09" db="EMBL/GenBank/DDBJ databases">
        <authorList>
            <person name="Grouzdev D.S."/>
            <person name="Krutkina M.S."/>
        </authorList>
    </citation>
    <scope>NUCLEOTIDE SEQUENCE [LARGE SCALE GENOMIC DNA]</scope>
    <source>
        <strain evidence="7 8">RmlP001</strain>
    </source>
</reference>
<dbReference type="Gene3D" id="1.20.1250.20">
    <property type="entry name" value="MFS general substrate transporter like domains"/>
    <property type="match status" value="1"/>
</dbReference>
<dbReference type="PANTHER" id="PTHR23508">
    <property type="entry name" value="CARBOXYLIC ACID TRANSPORTER PROTEIN HOMOLOG"/>
    <property type="match status" value="1"/>
</dbReference>
<dbReference type="AlphaFoldDB" id="A0A4Q2RBK9"/>
<dbReference type="RefSeq" id="WP_129220026.1">
    <property type="nucleotide sequence ID" value="NZ_QYBC01000012.1"/>
</dbReference>
<organism evidence="7 8">
    <name type="scientific">Lichenibacterium ramalinae</name>
    <dbReference type="NCBI Taxonomy" id="2316527"/>
    <lineage>
        <taxon>Bacteria</taxon>
        <taxon>Pseudomonadati</taxon>
        <taxon>Pseudomonadota</taxon>
        <taxon>Alphaproteobacteria</taxon>
        <taxon>Hyphomicrobiales</taxon>
        <taxon>Lichenihabitantaceae</taxon>
        <taxon>Lichenibacterium</taxon>
    </lineage>
</organism>
<keyword evidence="8" id="KW-1185">Reference proteome</keyword>
<sequence>MSAVPSATTPVEIGRLLDDGAWTAMQKGVVVIAALAVLLDGFDSQLISFAIPVLIKEWGVTRAAFAPVVAAGLVGMSLGSACAGYVGDRFGRRSAILGSVLLFGAATCLIGLAPNLLAIGLLRFVAGLGIGGALPTSTTMTAEFTPARRRTMMVTATIVCVPLGGMVAGLYAAPVLPWLGWRALFLLGGALPILLSGVLFALLPESPRFLARRPARWPDLVRLLGRMGRPLPAASAFTDSADLSAARKPGIGELFAGGRARDTVALWGAFFLCLLAVYSAFGWLPTMLSAQGLNVAMAGAGLTAYNLGGALGALVCAGAITRLGSLRPLVVCAVLASVSAFALDFVDIGDTTVLIVGLGLHGFFVNAVQSTLYAVAAYVYPTAIRATGTAFALSFGRLGAVLSAVVGAAFISAAGPGSYLDVLGFAMLGAALFLLLLRHHIPPAGVAEGAAVPRRRAA</sequence>
<dbReference type="InterPro" id="IPR011701">
    <property type="entry name" value="MFS"/>
</dbReference>
<proteinExistence type="predicted"/>
<dbReference type="OrthoDB" id="9784658at2"/>
<gene>
    <name evidence="7" type="ORF">D3272_15035</name>
</gene>